<keyword evidence="8" id="KW-0406">Ion transport</keyword>
<dbReference type="RefSeq" id="XP_014667430.1">
    <property type="nucleotide sequence ID" value="XM_014811944.1"/>
</dbReference>
<evidence type="ECO:0000256" key="1">
    <source>
        <dbReference type="ARBA" id="ARBA00004651"/>
    </source>
</evidence>
<gene>
    <name evidence="16" type="primary">LOC106809005</name>
</gene>
<evidence type="ECO:0000256" key="2">
    <source>
        <dbReference type="ARBA" id="ARBA00010993"/>
    </source>
</evidence>
<feature type="compositionally biased region" description="Basic and acidic residues" evidence="11">
    <location>
        <begin position="320"/>
        <end position="330"/>
    </location>
</feature>
<feature type="domain" description="Band 3 cytoplasmic" evidence="14">
    <location>
        <begin position="48"/>
        <end position="292"/>
    </location>
</feature>
<reference evidence="16" key="1">
    <citation type="submission" date="2025-08" db="UniProtKB">
        <authorList>
            <consortium name="RefSeq"/>
        </authorList>
    </citation>
    <scope>IDENTIFICATION</scope>
</reference>
<evidence type="ECO:0000256" key="12">
    <source>
        <dbReference type="SAM" id="Phobius"/>
    </source>
</evidence>
<dbReference type="InterPro" id="IPR011531">
    <property type="entry name" value="HCO3_transpt-like_TM_dom"/>
</dbReference>
<dbReference type="Pfam" id="PF07565">
    <property type="entry name" value="Band_3_cyto"/>
    <property type="match status" value="1"/>
</dbReference>
<dbReference type="Gene3D" id="1.10.287.570">
    <property type="entry name" value="Helical hairpin bin"/>
    <property type="match status" value="1"/>
</dbReference>
<keyword evidence="9 12" id="KW-0472">Membrane</keyword>
<dbReference type="InterPro" id="IPR003020">
    <property type="entry name" value="HCO3_transpt_euk"/>
</dbReference>
<dbReference type="InterPro" id="IPR016152">
    <property type="entry name" value="PTrfase/Anion_transptr"/>
</dbReference>
<keyword evidence="15" id="KW-1185">Reference proteome</keyword>
<evidence type="ECO:0000256" key="5">
    <source>
        <dbReference type="ARBA" id="ARBA00022681"/>
    </source>
</evidence>
<organism evidence="15 16">
    <name type="scientific">Priapulus caudatus</name>
    <name type="common">Priapulid worm</name>
    <dbReference type="NCBI Taxonomy" id="37621"/>
    <lineage>
        <taxon>Eukaryota</taxon>
        <taxon>Metazoa</taxon>
        <taxon>Ecdysozoa</taxon>
        <taxon>Scalidophora</taxon>
        <taxon>Priapulida</taxon>
        <taxon>Priapulimorpha</taxon>
        <taxon>Priapulimorphida</taxon>
        <taxon>Priapulidae</taxon>
        <taxon>Priapulus</taxon>
    </lineage>
</organism>
<dbReference type="Proteomes" id="UP000695022">
    <property type="component" value="Unplaced"/>
</dbReference>
<dbReference type="Pfam" id="PF00955">
    <property type="entry name" value="HCO3_cotransp"/>
    <property type="match status" value="1"/>
</dbReference>
<evidence type="ECO:0000259" key="14">
    <source>
        <dbReference type="Pfam" id="PF07565"/>
    </source>
</evidence>
<feature type="domain" description="Bicarbonate transporter-like transmembrane" evidence="13">
    <location>
        <begin position="402"/>
        <end position="573"/>
    </location>
</feature>
<evidence type="ECO:0000256" key="9">
    <source>
        <dbReference type="ARBA" id="ARBA00023136"/>
    </source>
</evidence>
<dbReference type="InterPro" id="IPR001717">
    <property type="entry name" value="Anion_exchange"/>
</dbReference>
<evidence type="ECO:0000256" key="11">
    <source>
        <dbReference type="SAM" id="MobiDB-lite"/>
    </source>
</evidence>
<comment type="subcellular location">
    <subcellularLocation>
        <location evidence="1">Cell membrane</location>
        <topology evidence="1">Multi-pass membrane protein</topology>
    </subcellularLocation>
</comment>
<accession>A0ABM1E5F9</accession>
<evidence type="ECO:0000256" key="4">
    <source>
        <dbReference type="ARBA" id="ARBA00022475"/>
    </source>
</evidence>
<comment type="similarity">
    <text evidence="2">Belongs to the anion exchanger (TC 2.A.31) family.</text>
</comment>
<keyword evidence="5" id="KW-0039">Anion exchange</keyword>
<protein>
    <submittedName>
        <fullName evidence="16">Anion exchange protein 3-like</fullName>
    </submittedName>
</protein>
<dbReference type="PANTHER" id="PTHR11453:SF47">
    <property type="entry name" value="ANION EXCHANGE PROTEIN"/>
    <property type="match status" value="1"/>
</dbReference>
<keyword evidence="7 12" id="KW-1133">Transmembrane helix</keyword>
<proteinExistence type="inferred from homology"/>
<feature type="transmembrane region" description="Helical" evidence="12">
    <location>
        <begin position="516"/>
        <end position="537"/>
    </location>
</feature>
<feature type="transmembrane region" description="Helical" evidence="12">
    <location>
        <begin position="418"/>
        <end position="440"/>
    </location>
</feature>
<dbReference type="PANTHER" id="PTHR11453">
    <property type="entry name" value="ANION EXCHANGE PROTEIN"/>
    <property type="match status" value="1"/>
</dbReference>
<sequence length="602" mass="68098">MSVCDKGDWRRWDQVRRRTCRRVRRPLEQAPLACPSALLPSLLRGLSRSASEEGMVLLDMHLLDYPSILDRVVNSMLLNDQVRKQDVEPLIHTLLLKHKWAGDNKFLPKNISFKNLAAIDLRKVSVVSLLDKRKPDSSRSSRKITNVPLYRDVEQGDKVSVTGTNQFPEQPAPSKQTSELLKRIPEGAEGAAILVGTVSYLVKPTTVFVRLAQGTSMPALLEIDIPVRFLFILLGPATDGLDYHQIGRSIGALMVNQTFQGVAYTADGGQDLKVAINNFLDTSVVLPPGHWDKKTLVGIAEMQREEMEKQAVRKAKRQRHAAEKEDKQQEPVDPLSRTGRLFGGMINDMRHRYPQYKSDVVDAINAQCIATTIFIFFACLSPAITFGTILGEETEQWMGVTEFLAVFCQSQDVEFLVFRWWVGSWILLFTLIVVALDGSALVRYFTRFTEEIFATLISFIFIFSCFKKLYYMYKYHPLLSLDDYCLTLNDSDPYDNETAANSSSYYADPINQPNTALIGTILMLGTFLLAYCLKLFRNSQFLGRSARRALGDFGVPIAIAMMTLIDIVLLHDTYTELDKEDADAKDNDDEEPDFYEQTHMPI</sequence>
<evidence type="ECO:0000256" key="3">
    <source>
        <dbReference type="ARBA" id="ARBA00022448"/>
    </source>
</evidence>
<comment type="catalytic activity">
    <reaction evidence="10">
        <text>hydrogencarbonate(in) + chloride(out) = hydrogencarbonate(out) + chloride(in)</text>
        <dbReference type="Rhea" id="RHEA:72363"/>
        <dbReference type="ChEBI" id="CHEBI:17544"/>
        <dbReference type="ChEBI" id="CHEBI:17996"/>
    </reaction>
</comment>
<keyword evidence="4" id="KW-1003">Cell membrane</keyword>
<feature type="transmembrane region" description="Helical" evidence="12">
    <location>
        <begin position="549"/>
        <end position="570"/>
    </location>
</feature>
<feature type="region of interest" description="Disordered" evidence="11">
    <location>
        <begin position="580"/>
        <end position="602"/>
    </location>
</feature>
<dbReference type="PRINTS" id="PR01231">
    <property type="entry name" value="HCO3TRNSPORT"/>
</dbReference>
<evidence type="ECO:0000259" key="13">
    <source>
        <dbReference type="Pfam" id="PF00955"/>
    </source>
</evidence>
<evidence type="ECO:0000256" key="10">
    <source>
        <dbReference type="ARBA" id="ARBA00049347"/>
    </source>
</evidence>
<feature type="region of interest" description="Disordered" evidence="11">
    <location>
        <begin position="309"/>
        <end position="337"/>
    </location>
</feature>
<evidence type="ECO:0000256" key="7">
    <source>
        <dbReference type="ARBA" id="ARBA00022989"/>
    </source>
</evidence>
<name>A0ABM1E5F9_PRICU</name>
<dbReference type="PRINTS" id="PR00165">
    <property type="entry name" value="ANIONEXCHNGR"/>
</dbReference>
<evidence type="ECO:0000256" key="6">
    <source>
        <dbReference type="ARBA" id="ARBA00022692"/>
    </source>
</evidence>
<dbReference type="SUPFAM" id="SSF55804">
    <property type="entry name" value="Phoshotransferase/anion transport protein"/>
    <property type="match status" value="1"/>
</dbReference>
<evidence type="ECO:0000256" key="8">
    <source>
        <dbReference type="ARBA" id="ARBA00023065"/>
    </source>
</evidence>
<keyword evidence="3" id="KW-0813">Transport</keyword>
<feature type="transmembrane region" description="Helical" evidence="12">
    <location>
        <begin position="452"/>
        <end position="473"/>
    </location>
</feature>
<dbReference type="GeneID" id="106809005"/>
<keyword evidence="6 12" id="KW-0812">Transmembrane</keyword>
<dbReference type="Gene3D" id="3.40.930.10">
    <property type="entry name" value="Mannitol-specific EII, Chain A"/>
    <property type="match status" value="1"/>
</dbReference>
<dbReference type="InterPro" id="IPR013769">
    <property type="entry name" value="Band3_cytoplasmic_dom"/>
</dbReference>
<evidence type="ECO:0000313" key="16">
    <source>
        <dbReference type="RefSeq" id="XP_014667430.1"/>
    </source>
</evidence>
<evidence type="ECO:0000313" key="15">
    <source>
        <dbReference type="Proteomes" id="UP000695022"/>
    </source>
</evidence>